<protein>
    <submittedName>
        <fullName evidence="4">Cysteine methyltransferase</fullName>
    </submittedName>
</protein>
<dbReference type="InterPro" id="IPR036388">
    <property type="entry name" value="WH-like_DNA-bd_sf"/>
</dbReference>
<dbReference type="InterPro" id="IPR036217">
    <property type="entry name" value="MethylDNA_cys_MeTrfase_DNAb"/>
</dbReference>
<sequence>MNDAEERVREIANQVPAGEVISYGQIGRIAGLNPRMVGRIVARISESIPWWRVVRADGTPPACHGGTAGALLEEEHIPFRNGKIDWSRLERRETGRPEATLPPGNKDAAQ</sequence>
<dbReference type="RefSeq" id="WP_138925978.1">
    <property type="nucleotide sequence ID" value="NZ_CP034412.1"/>
</dbReference>
<evidence type="ECO:0000256" key="2">
    <source>
        <dbReference type="SAM" id="MobiDB-lite"/>
    </source>
</evidence>
<gene>
    <name evidence="4" type="ORF">GcLGCM259_1071</name>
</gene>
<reference evidence="4 5" key="1">
    <citation type="submission" date="2018-12" db="EMBL/GenBank/DDBJ databases">
        <title>Complete Genome Sequence of Glutamicibacter creatinolyticus strain LGCM259,isolated from an abscess of a 12-year-old mare in Italy.</title>
        <authorList>
            <person name="Santos R.G."/>
            <person name="Silva A.L."/>
            <person name="Seyffert N."/>
            <person name="Castro T.L.P."/>
            <person name="Attili A.R."/>
            <person name="Rifici C."/>
            <person name="Mazzullo G."/>
            <person name="Brenig B."/>
            <person name="Venanzi F."/>
            <person name="Azevedo V."/>
        </authorList>
    </citation>
    <scope>NUCLEOTIDE SEQUENCE [LARGE SCALE GENOMIC DNA]</scope>
    <source>
        <strain evidence="4 5">LGCM 259</strain>
    </source>
</reference>
<evidence type="ECO:0000259" key="3">
    <source>
        <dbReference type="Pfam" id="PF01035"/>
    </source>
</evidence>
<dbReference type="GO" id="GO:0032259">
    <property type="term" value="P:methylation"/>
    <property type="evidence" value="ECO:0007669"/>
    <property type="project" value="UniProtKB-KW"/>
</dbReference>
<organism evidence="4 5">
    <name type="scientific">Glutamicibacter creatinolyticus</name>
    <dbReference type="NCBI Taxonomy" id="162496"/>
    <lineage>
        <taxon>Bacteria</taxon>
        <taxon>Bacillati</taxon>
        <taxon>Actinomycetota</taxon>
        <taxon>Actinomycetes</taxon>
        <taxon>Micrococcales</taxon>
        <taxon>Micrococcaceae</taxon>
        <taxon>Glutamicibacter</taxon>
    </lineage>
</organism>
<feature type="region of interest" description="Disordered" evidence="2">
    <location>
        <begin position="84"/>
        <end position="110"/>
    </location>
</feature>
<feature type="compositionally biased region" description="Basic and acidic residues" evidence="2">
    <location>
        <begin position="84"/>
        <end position="96"/>
    </location>
</feature>
<keyword evidence="4" id="KW-0489">Methyltransferase</keyword>
<dbReference type="Pfam" id="PF01035">
    <property type="entry name" value="DNA_binding_1"/>
    <property type="match status" value="1"/>
</dbReference>
<dbReference type="AlphaFoldDB" id="A0A5B7WRQ3"/>
<dbReference type="InterPro" id="IPR052520">
    <property type="entry name" value="ATL_DNA_repair"/>
</dbReference>
<dbReference type="Proteomes" id="UP000307000">
    <property type="component" value="Chromosome"/>
</dbReference>
<keyword evidence="1" id="KW-0227">DNA damage</keyword>
<evidence type="ECO:0000313" key="4">
    <source>
        <dbReference type="EMBL" id="QCY46816.1"/>
    </source>
</evidence>
<dbReference type="CDD" id="cd06445">
    <property type="entry name" value="ATase"/>
    <property type="match status" value="1"/>
</dbReference>
<dbReference type="GO" id="GO:0006281">
    <property type="term" value="P:DNA repair"/>
    <property type="evidence" value="ECO:0007669"/>
    <property type="project" value="InterPro"/>
</dbReference>
<keyword evidence="5" id="KW-1185">Reference proteome</keyword>
<dbReference type="InterPro" id="IPR014048">
    <property type="entry name" value="MethylDNA_cys_MeTrfase_DNA-bd"/>
</dbReference>
<evidence type="ECO:0000256" key="1">
    <source>
        <dbReference type="ARBA" id="ARBA00022763"/>
    </source>
</evidence>
<proteinExistence type="predicted"/>
<feature type="domain" description="Methylated-DNA-[protein]-cysteine S-methyltransferase DNA binding" evidence="3">
    <location>
        <begin position="5"/>
        <end position="75"/>
    </location>
</feature>
<dbReference type="GO" id="GO:0008168">
    <property type="term" value="F:methyltransferase activity"/>
    <property type="evidence" value="ECO:0007669"/>
    <property type="project" value="UniProtKB-KW"/>
</dbReference>
<accession>A0A5B7WRQ3</accession>
<dbReference type="EMBL" id="CP034412">
    <property type="protein sequence ID" value="QCY46816.1"/>
    <property type="molecule type" value="Genomic_DNA"/>
</dbReference>
<evidence type="ECO:0000313" key="5">
    <source>
        <dbReference type="Proteomes" id="UP000307000"/>
    </source>
</evidence>
<dbReference type="SUPFAM" id="SSF46767">
    <property type="entry name" value="Methylated DNA-protein cysteine methyltransferase, C-terminal domain"/>
    <property type="match status" value="1"/>
</dbReference>
<dbReference type="PANTHER" id="PTHR42942:SF1">
    <property type="entry name" value="ALKYLTRANSFERASE-LIKE PROTEIN 1"/>
    <property type="match status" value="1"/>
</dbReference>
<dbReference type="KEGG" id="gcr:GcLGCM259_1071"/>
<dbReference type="PANTHER" id="PTHR42942">
    <property type="entry name" value="6-O-METHYLGUANINE DNA METHYLTRANSFERASE"/>
    <property type="match status" value="1"/>
</dbReference>
<keyword evidence="4" id="KW-0808">Transferase</keyword>
<name>A0A5B7WRQ3_9MICC</name>
<dbReference type="Gene3D" id="1.10.10.10">
    <property type="entry name" value="Winged helix-like DNA-binding domain superfamily/Winged helix DNA-binding domain"/>
    <property type="match status" value="1"/>
</dbReference>